<dbReference type="GO" id="GO:0003729">
    <property type="term" value="F:mRNA binding"/>
    <property type="evidence" value="ECO:0007669"/>
    <property type="project" value="TreeGrafter"/>
</dbReference>
<keyword evidence="4" id="KW-1185">Reference proteome</keyword>
<reference evidence="3" key="1">
    <citation type="submission" date="2021-03" db="EMBL/GenBank/DDBJ databases">
        <authorList>
            <person name="Palmer J.M."/>
        </authorList>
    </citation>
    <scope>NUCLEOTIDE SEQUENCE</scope>
    <source>
        <strain evidence="3">ARV_011</strain>
    </source>
</reference>
<dbReference type="AlphaFoldDB" id="A0A9P7V8C7"/>
<evidence type="ECO:0000313" key="4">
    <source>
        <dbReference type="Proteomes" id="UP000790833"/>
    </source>
</evidence>
<feature type="region of interest" description="Disordered" evidence="2">
    <location>
        <begin position="1"/>
        <end position="29"/>
    </location>
</feature>
<keyword evidence="1" id="KW-0175">Coiled coil</keyword>
<feature type="coiled-coil region" evidence="1">
    <location>
        <begin position="169"/>
        <end position="222"/>
    </location>
</feature>
<evidence type="ECO:0008006" key="5">
    <source>
        <dbReference type="Google" id="ProtNLM"/>
    </source>
</evidence>
<protein>
    <recommendedName>
        <fullName evidence="5">Nuclear segregation protein</fullName>
    </recommendedName>
</protein>
<feature type="coiled-coil region" evidence="1">
    <location>
        <begin position="255"/>
        <end position="295"/>
    </location>
</feature>
<proteinExistence type="predicted"/>
<dbReference type="EMBL" id="JAHMUF010000013">
    <property type="protein sequence ID" value="KAG7193256.1"/>
    <property type="molecule type" value="Genomic_DNA"/>
</dbReference>
<comment type="caution">
    <text evidence="3">The sequence shown here is derived from an EMBL/GenBank/DDBJ whole genome shotgun (WGS) entry which is preliminary data.</text>
</comment>
<dbReference type="OrthoDB" id="2195113at2759"/>
<dbReference type="GO" id="GO:0042175">
    <property type="term" value="C:nuclear outer membrane-endoplasmic reticulum membrane network"/>
    <property type="evidence" value="ECO:0007669"/>
    <property type="project" value="TreeGrafter"/>
</dbReference>
<organism evidence="3 4">
    <name type="scientific">Scheffersomyces spartinae</name>
    <dbReference type="NCBI Taxonomy" id="45513"/>
    <lineage>
        <taxon>Eukaryota</taxon>
        <taxon>Fungi</taxon>
        <taxon>Dikarya</taxon>
        <taxon>Ascomycota</taxon>
        <taxon>Saccharomycotina</taxon>
        <taxon>Pichiomycetes</taxon>
        <taxon>Debaryomycetaceae</taxon>
        <taxon>Scheffersomyces</taxon>
    </lineage>
</organism>
<dbReference type="PANTHER" id="PTHR31027:SF2">
    <property type="entry name" value="LEBERCILIN DOMAIN-CONTAINING PROTEIN"/>
    <property type="match status" value="1"/>
</dbReference>
<dbReference type="Proteomes" id="UP000790833">
    <property type="component" value="Unassembled WGS sequence"/>
</dbReference>
<accession>A0A9P7V8C7</accession>
<evidence type="ECO:0000256" key="2">
    <source>
        <dbReference type="SAM" id="MobiDB-lite"/>
    </source>
</evidence>
<dbReference type="GO" id="GO:0008298">
    <property type="term" value="P:intracellular mRNA localization"/>
    <property type="evidence" value="ECO:0007669"/>
    <property type="project" value="TreeGrafter"/>
</dbReference>
<feature type="compositionally biased region" description="Low complexity" evidence="2">
    <location>
        <begin position="1"/>
        <end position="16"/>
    </location>
</feature>
<feature type="region of interest" description="Disordered" evidence="2">
    <location>
        <begin position="422"/>
        <end position="472"/>
    </location>
</feature>
<name>A0A9P7V8C7_9ASCO</name>
<dbReference type="GeneID" id="66114393"/>
<dbReference type="GO" id="GO:1990904">
    <property type="term" value="C:ribonucleoprotein complex"/>
    <property type="evidence" value="ECO:0007669"/>
    <property type="project" value="TreeGrafter"/>
</dbReference>
<evidence type="ECO:0000313" key="3">
    <source>
        <dbReference type="EMBL" id="KAG7193256.1"/>
    </source>
</evidence>
<feature type="compositionally biased region" description="Acidic residues" evidence="2">
    <location>
        <begin position="452"/>
        <end position="472"/>
    </location>
</feature>
<dbReference type="InterPro" id="IPR039604">
    <property type="entry name" value="Bfr1"/>
</dbReference>
<dbReference type="GO" id="GO:0005783">
    <property type="term" value="C:endoplasmic reticulum"/>
    <property type="evidence" value="ECO:0007669"/>
    <property type="project" value="TreeGrafter"/>
</dbReference>
<dbReference type="RefSeq" id="XP_043048804.1">
    <property type="nucleotide sequence ID" value="XM_043191832.1"/>
</dbReference>
<sequence length="472" mass="53244">MSSSDAPSSSAGFSKSQQQPPRKFIKRPDDEVVKKQIEALRKEIAQLDLASNELTAQLDKTTMDPKHAEARSELQTELRLLISKQSSLKTERNAVNDQIKQVDQSLKRKVAEIQAQTSKNSFKSVADIDARIDYLDGLVDAGTLKLAEERKFVKEMSSLRKLRKDFGAIEKQQALIDADKTKIAELKKKLSGLQNKEVQARFEEIQKKLDEINEQNKSVSTKRSEFVKKRAALREQKDAKFNAIRKLRADFDAEMDKFRATLAAERKKREEENKAREQEEKLQKKKEVAEKLLSEASVPAFTQEINSIHTLLAYFDPAYVKPAPKSTSTANGASEINTHKSIRKVEMPEDVVVLKKETVAFFEGTKGKKANRQRKNKTKFTVDPEVIAALGNLSIPLPTKSEDVEGTIEVLKETLKALEDKQEEQTKVNMERAKAQLAALEAEEEKKADEKETSEETTEEPSEEAAVEENGN</sequence>
<evidence type="ECO:0000256" key="1">
    <source>
        <dbReference type="SAM" id="Coils"/>
    </source>
</evidence>
<feature type="compositionally biased region" description="Basic and acidic residues" evidence="2">
    <location>
        <begin position="422"/>
        <end position="434"/>
    </location>
</feature>
<gene>
    <name evidence="3" type="ORF">KQ657_001019</name>
</gene>
<dbReference type="PANTHER" id="PTHR31027">
    <property type="entry name" value="NUCLEAR SEGREGATION PROTEIN BFR1"/>
    <property type="match status" value="1"/>
</dbReference>